<dbReference type="EMBL" id="BRPK01000018">
    <property type="protein sequence ID" value="GLB44849.1"/>
    <property type="molecule type" value="Genomic_DNA"/>
</dbReference>
<sequence length="205" mass="23557">MAYPETEVNGHAVTGETAREEGHKEERIDGLWWQMTLIRAGAEEDVRHATYAIRQQEFREMWEMCEEAPIKAFSFLSTDTSIRDNATALVKKGPALKSPLLSQINLEKAKTLLFWGCRHCLRNVHLDRTAKLDIENKLVPKDAAVVRHRSLPQHGQTPEWIFSQMELMDTEMGNQANWRHGKLSGAVYHGGDDLEKVIIRAYQRY</sequence>
<dbReference type="Gene3D" id="3.40.640.10">
    <property type="entry name" value="Type I PLP-dependent aspartate aminotransferase-like (Major domain)"/>
    <property type="match status" value="1"/>
</dbReference>
<dbReference type="InterPro" id="IPR015422">
    <property type="entry name" value="PyrdxlP-dep_Trfase_small"/>
</dbReference>
<keyword evidence="3" id="KW-1185">Reference proteome</keyword>
<dbReference type="AlphaFoldDB" id="A0A9P3Q0H7"/>
<dbReference type="OrthoDB" id="10254570at2759"/>
<gene>
    <name evidence="2" type="ORF">LshimejAT787_1801860</name>
</gene>
<feature type="region of interest" description="Disordered" evidence="1">
    <location>
        <begin position="1"/>
        <end position="23"/>
    </location>
</feature>
<evidence type="ECO:0000313" key="2">
    <source>
        <dbReference type="EMBL" id="GLB44849.1"/>
    </source>
</evidence>
<accession>A0A9P3Q0H7</accession>
<name>A0A9P3Q0H7_LYOSH</name>
<comment type="caution">
    <text evidence="2">The sequence shown here is derived from an EMBL/GenBank/DDBJ whole genome shotgun (WGS) entry which is preliminary data.</text>
</comment>
<protein>
    <submittedName>
        <fullName evidence="2">Uncharacterized protein</fullName>
    </submittedName>
</protein>
<evidence type="ECO:0000313" key="3">
    <source>
        <dbReference type="Proteomes" id="UP001063166"/>
    </source>
</evidence>
<dbReference type="Proteomes" id="UP001063166">
    <property type="component" value="Unassembled WGS sequence"/>
</dbReference>
<reference evidence="2" key="1">
    <citation type="submission" date="2022-07" db="EMBL/GenBank/DDBJ databases">
        <title>The genome of Lyophyllum shimeji provides insight into the initial evolution of ectomycorrhizal fungal genome.</title>
        <authorList>
            <person name="Kobayashi Y."/>
            <person name="Shibata T."/>
            <person name="Hirakawa H."/>
            <person name="Shigenobu S."/>
            <person name="Nishiyama T."/>
            <person name="Yamada A."/>
            <person name="Hasebe M."/>
            <person name="Kawaguchi M."/>
        </authorList>
    </citation>
    <scope>NUCLEOTIDE SEQUENCE</scope>
    <source>
        <strain evidence="2">AT787</strain>
    </source>
</reference>
<dbReference type="InterPro" id="IPR015421">
    <property type="entry name" value="PyrdxlP-dep_Trfase_major"/>
</dbReference>
<evidence type="ECO:0000256" key="1">
    <source>
        <dbReference type="SAM" id="MobiDB-lite"/>
    </source>
</evidence>
<proteinExistence type="predicted"/>
<dbReference type="Gene3D" id="3.90.1150.10">
    <property type="entry name" value="Aspartate Aminotransferase, domain 1"/>
    <property type="match status" value="1"/>
</dbReference>
<organism evidence="2 3">
    <name type="scientific">Lyophyllum shimeji</name>
    <name type="common">Hon-shimeji</name>
    <name type="synonym">Tricholoma shimeji</name>
    <dbReference type="NCBI Taxonomy" id="47721"/>
    <lineage>
        <taxon>Eukaryota</taxon>
        <taxon>Fungi</taxon>
        <taxon>Dikarya</taxon>
        <taxon>Basidiomycota</taxon>
        <taxon>Agaricomycotina</taxon>
        <taxon>Agaricomycetes</taxon>
        <taxon>Agaricomycetidae</taxon>
        <taxon>Agaricales</taxon>
        <taxon>Tricholomatineae</taxon>
        <taxon>Lyophyllaceae</taxon>
        <taxon>Lyophyllum</taxon>
    </lineage>
</organism>